<gene>
    <name evidence="1" type="ORF">Fcan01_11600</name>
</gene>
<proteinExistence type="predicted"/>
<dbReference type="EMBL" id="LNIX01000005">
    <property type="protein sequence ID" value="OXA54009.1"/>
    <property type="molecule type" value="Genomic_DNA"/>
</dbReference>
<evidence type="ECO:0000313" key="1">
    <source>
        <dbReference type="EMBL" id="OXA54009.1"/>
    </source>
</evidence>
<reference evidence="1 2" key="1">
    <citation type="submission" date="2015-12" db="EMBL/GenBank/DDBJ databases">
        <title>The genome of Folsomia candida.</title>
        <authorList>
            <person name="Faddeeva A."/>
            <person name="Derks M.F."/>
            <person name="Anvar Y."/>
            <person name="Smit S."/>
            <person name="Van Straalen N."/>
            <person name="Roelofs D."/>
        </authorList>
    </citation>
    <scope>NUCLEOTIDE SEQUENCE [LARGE SCALE GENOMIC DNA]</scope>
    <source>
        <strain evidence="1 2">VU population</strain>
        <tissue evidence="1">Whole body</tissue>
    </source>
</reference>
<sequence length="228" mass="26040">MHIRLISDYKSVFIPVMPRLRGFRIAIYGASESTGCKYMLPQLQFKTENVAKCVKIVYAKQFPVLHGIRVGLYEKVRTQEDRETHFETIANFLYGSFLSGENGDVCETLGEIDVPIPTGDRFKLRGERVWSGLRCGFGGATCTCWEWEDSAKFLDRIATTFPNVRYSFGIDEMRRKMRHFEVQKWIESGIKLGVLETSGDIGRSDERNVEIEGMKVRLVESEEAACVT</sequence>
<organism evidence="1 2">
    <name type="scientific">Folsomia candida</name>
    <name type="common">Springtail</name>
    <dbReference type="NCBI Taxonomy" id="158441"/>
    <lineage>
        <taxon>Eukaryota</taxon>
        <taxon>Metazoa</taxon>
        <taxon>Ecdysozoa</taxon>
        <taxon>Arthropoda</taxon>
        <taxon>Hexapoda</taxon>
        <taxon>Collembola</taxon>
        <taxon>Entomobryomorpha</taxon>
        <taxon>Isotomoidea</taxon>
        <taxon>Isotomidae</taxon>
        <taxon>Proisotominae</taxon>
        <taxon>Folsomia</taxon>
    </lineage>
</organism>
<keyword evidence="2" id="KW-1185">Reference proteome</keyword>
<evidence type="ECO:0000313" key="2">
    <source>
        <dbReference type="Proteomes" id="UP000198287"/>
    </source>
</evidence>
<accession>A0A226E965</accession>
<protein>
    <submittedName>
        <fullName evidence="1">Uncharacterized protein</fullName>
    </submittedName>
</protein>
<dbReference type="AlphaFoldDB" id="A0A226E965"/>
<comment type="caution">
    <text evidence="1">The sequence shown here is derived from an EMBL/GenBank/DDBJ whole genome shotgun (WGS) entry which is preliminary data.</text>
</comment>
<dbReference type="Proteomes" id="UP000198287">
    <property type="component" value="Unassembled WGS sequence"/>
</dbReference>
<name>A0A226E965_FOLCA</name>